<organism evidence="1 2">
    <name type="scientific">Cymbomonas tetramitiformis</name>
    <dbReference type="NCBI Taxonomy" id="36881"/>
    <lineage>
        <taxon>Eukaryota</taxon>
        <taxon>Viridiplantae</taxon>
        <taxon>Chlorophyta</taxon>
        <taxon>Pyramimonadophyceae</taxon>
        <taxon>Pyramimonadales</taxon>
        <taxon>Pyramimonadaceae</taxon>
        <taxon>Cymbomonas</taxon>
    </lineage>
</organism>
<dbReference type="EMBL" id="LGRX02023220">
    <property type="protein sequence ID" value="KAK3254758.1"/>
    <property type="molecule type" value="Genomic_DNA"/>
</dbReference>
<proteinExistence type="predicted"/>
<protein>
    <submittedName>
        <fullName evidence="1">Uncharacterized protein</fullName>
    </submittedName>
</protein>
<reference evidence="1 2" key="1">
    <citation type="journal article" date="2015" name="Genome Biol. Evol.">
        <title>Comparative Genomics of a Bacterivorous Green Alga Reveals Evolutionary Causalities and Consequences of Phago-Mixotrophic Mode of Nutrition.</title>
        <authorList>
            <person name="Burns J.A."/>
            <person name="Paasch A."/>
            <person name="Narechania A."/>
            <person name="Kim E."/>
        </authorList>
    </citation>
    <scope>NUCLEOTIDE SEQUENCE [LARGE SCALE GENOMIC DNA]</scope>
    <source>
        <strain evidence="1 2">PLY_AMNH</strain>
    </source>
</reference>
<evidence type="ECO:0000313" key="2">
    <source>
        <dbReference type="Proteomes" id="UP001190700"/>
    </source>
</evidence>
<dbReference type="AlphaFoldDB" id="A0AAE0F814"/>
<comment type="caution">
    <text evidence="1">The sequence shown here is derived from an EMBL/GenBank/DDBJ whole genome shotgun (WGS) entry which is preliminary data.</text>
</comment>
<accession>A0AAE0F814</accession>
<gene>
    <name evidence="1" type="ORF">CYMTET_36038</name>
</gene>
<keyword evidence="2" id="KW-1185">Reference proteome</keyword>
<sequence length="173" mass="19078">MDTPMDTLAGTVDVPANISMSVWAHDIRKYLKVPATAIRSAVCVMDLHPFSINKLDKGTEMHEACKRACGGKKTFQQVVNRRLKDLEANHPYATHVLAIGGYAREHVAAYINAPDVASRLTYVGAIMHPSSLLHPYWVVTDVKSYPASDIAMHKFLSVVAPETMADIAENNFK</sequence>
<name>A0AAE0F814_9CHLO</name>
<dbReference type="Proteomes" id="UP001190700">
    <property type="component" value="Unassembled WGS sequence"/>
</dbReference>
<evidence type="ECO:0000313" key="1">
    <source>
        <dbReference type="EMBL" id="KAK3254758.1"/>
    </source>
</evidence>